<comment type="caution">
    <text evidence="2">The sequence shown here is derived from an EMBL/GenBank/DDBJ whole genome shotgun (WGS) entry which is preliminary data.</text>
</comment>
<reference evidence="2" key="1">
    <citation type="submission" date="2023-07" db="EMBL/GenBank/DDBJ databases">
        <title>Between Cages and Wild: Unraveling the Impact of Captivity on Animal Microbiomes and Antimicrobial Resistance.</title>
        <authorList>
            <person name="Schmartz G.P."/>
            <person name="Rehner J."/>
            <person name="Schuff M.J."/>
            <person name="Becker S.L."/>
            <person name="Kravczyk M."/>
            <person name="Gurevich A."/>
            <person name="Francke R."/>
            <person name="Mueller R."/>
            <person name="Keller V."/>
            <person name="Keller A."/>
        </authorList>
    </citation>
    <scope>NUCLEOTIDE SEQUENCE</scope>
    <source>
        <strain evidence="2">S12M_St_49</strain>
    </source>
</reference>
<accession>A0AA43U9T9</accession>
<dbReference type="EMBL" id="JAUMVS010000015">
    <property type="protein sequence ID" value="MDO4841406.1"/>
    <property type="molecule type" value="Genomic_DNA"/>
</dbReference>
<feature type="compositionally biased region" description="Low complexity" evidence="1">
    <location>
        <begin position="322"/>
        <end position="334"/>
    </location>
</feature>
<feature type="compositionally biased region" description="Acidic residues" evidence="1">
    <location>
        <begin position="1478"/>
        <end position="1489"/>
    </location>
</feature>
<feature type="region of interest" description="Disordered" evidence="1">
    <location>
        <begin position="1551"/>
        <end position="1575"/>
    </location>
</feature>
<name>A0AA43U9T9_9ACTN</name>
<proteinExistence type="predicted"/>
<feature type="compositionally biased region" description="Acidic residues" evidence="1">
    <location>
        <begin position="1556"/>
        <end position="1575"/>
    </location>
</feature>
<dbReference type="Proteomes" id="UP001168575">
    <property type="component" value="Unassembled WGS sequence"/>
</dbReference>
<feature type="region of interest" description="Disordered" evidence="1">
    <location>
        <begin position="307"/>
        <end position="334"/>
    </location>
</feature>
<organism evidence="2 3">
    <name type="scientific">Phoenicibacter congonensis</name>
    <dbReference type="NCBI Taxonomy" id="1944646"/>
    <lineage>
        <taxon>Bacteria</taxon>
        <taxon>Bacillati</taxon>
        <taxon>Actinomycetota</taxon>
        <taxon>Coriobacteriia</taxon>
        <taxon>Eggerthellales</taxon>
        <taxon>Eggerthellaceae</taxon>
        <taxon>Phoenicibacter</taxon>
    </lineage>
</organism>
<gene>
    <name evidence="2" type="ORF">Q3982_01860</name>
</gene>
<protein>
    <submittedName>
        <fullName evidence="2">Uncharacterized protein</fullName>
    </submittedName>
</protein>
<dbReference type="PROSITE" id="PS51318">
    <property type="entry name" value="TAT"/>
    <property type="match status" value="1"/>
</dbReference>
<sequence>MAISAETSNEPQNEKGISRRAFVAGASAAVGSLFLEPVIGKENTFWMPGATKTAYADEEKMTVKVEAGKFCVVVYDAEKGKTTTVSGVSVKVKSLYNDQTAEATTDDKGCAFFDVKDLAKKTTSTQIGDIYEFDASVTVTKSGNREVVVSRIHIMDAQAIQAPTRALENKPYFRELSFDGWDIQYSDQEFTASPANSITHDLVAEIYFPTATKYAIQPVITKSDTSSRVGTAIADAQTVEGAAGEFKKVTFTKQFLNTSSGDVLQVGDNYGFVVNDPNKSGDDAKLYSIATGLTVFRAPINQAGTDGDGYISPISSDRRKTSSTASTSGDSDDSIISLQSETEGLRKPDDIPVQLPDGLPGFLSKAVFNCWMPSLPILFRYDPAGFFIIGLDIECMNYSNKPDEKGNTTWRSQPRGTINDQYKVKINEFKQGIQNYTQMNNQRKANGKKFASKSTSVVTFNVSFQAFADLAYKKEKKLWDGDLSIGMGCTITGTKTWQKMAWCVPYYIEVSLSGGATLAFHFGLESNPQGVTPDQYMDSIEEIFKNLKFKPTQSLILSINGGISASLCVGIAKVAGAGVRGSGGLSLSFQWRLESDPDYGKKPSPRIRFGGNAEFAIVVQFLFFKKSWVVAHGNWPDIYDSDISKSTNTASLSDDSSNMIEQQFSNIQEGGEYFLSENDPSNLLLSEEGGSYAELVVVTDKEMAAVAEIIAAASTSTVSLLSAEDGDGDGESAASKLEVLTLNDFVASAYSVTQDEIATGTFEKPATHESADGVVSLAADSNTDSYYDYSWTEGHDAKFDDRGKGDDVIYELGKEGVRPRHMNKLASDIYSAPNSKLIEVNGARYLFRIAPVVYDGKSRARVIYQKITDTGVSSPFPVEYATIEGNSNMHENFFDYNFDVKIIGKESDTPSLLVMIVSGERPSDDSTTIFDAAEATILSVVKLKLREDATAQDTKQSDFVTASSKSWQSPTYEESGKYFAFSAPQLHVRDNNTTTALDQLDTDGYDHEFGYFIMTSAASKEDLLTPGTAEAGIGIVHFALNSDDVIDVTSTMITKGTIKLIPNSLQFSPSDSSALYATIGYLTTEGVGVQALKMTMTKDDKGRFQMTAAASIPVIDVDKKVKMLSPWGGIDQLLASVSTHEDINQDDAFGYLALTTLPTVSEIDEHDEATSGFATFQMNCISPQNLPLGGMHFRTSHKYCYFATNHSGAKGYDYDGDNEPTPHVEDPSYVINAIAEVDGVLSDSFVFAQCDTPIDSFFALEDTNSTSHDSTSFVSCHITDFDNSKSDLWAFDVPFLRCIATDNVTPVANQVLAGQSNQFLVTLTNNGNTILTQAVLQLADPETGTSLGEFVLNFDEAVNASDDGRFDKIYYLDAMTEADQQNILVADDGDAALIPGQTRSFLIDITIPQDWVGKKKLLVNAPSELITFVDPETGKVVTDSENVALYDTDDNNKFTAEIEVDPGEQYDMDKDMNPGDMDPADGDSGDDSGDGSGDGDKGGSGKDGGGSAISKLAKTGDSTPGAMSAALAAVGVAGMGLAAYSARRTKLEREAAGLDSDLDVDVFDDTDPDDDPTEE</sequence>
<feature type="region of interest" description="Disordered" evidence="1">
    <location>
        <begin position="1458"/>
        <end position="1521"/>
    </location>
</feature>
<evidence type="ECO:0000313" key="2">
    <source>
        <dbReference type="EMBL" id="MDO4841406.1"/>
    </source>
</evidence>
<evidence type="ECO:0000313" key="3">
    <source>
        <dbReference type="Proteomes" id="UP001168575"/>
    </source>
</evidence>
<keyword evidence="3" id="KW-1185">Reference proteome</keyword>
<dbReference type="InterPro" id="IPR006311">
    <property type="entry name" value="TAT_signal"/>
</dbReference>
<evidence type="ECO:0000256" key="1">
    <source>
        <dbReference type="SAM" id="MobiDB-lite"/>
    </source>
</evidence>